<organism evidence="2 3">
    <name type="scientific">Salinibacter ruber (strain M8)</name>
    <dbReference type="NCBI Taxonomy" id="761659"/>
    <lineage>
        <taxon>Bacteria</taxon>
        <taxon>Pseudomonadati</taxon>
        <taxon>Rhodothermota</taxon>
        <taxon>Rhodothermia</taxon>
        <taxon>Rhodothermales</taxon>
        <taxon>Salinibacteraceae</taxon>
        <taxon>Salinibacter</taxon>
    </lineage>
</organism>
<protein>
    <submittedName>
        <fullName evidence="2">Uncharacterized protein</fullName>
    </submittedName>
</protein>
<dbReference type="EMBL" id="FP565814">
    <property type="protein sequence ID" value="CBH25297.1"/>
    <property type="molecule type" value="Genomic_DNA"/>
</dbReference>
<evidence type="ECO:0000313" key="2">
    <source>
        <dbReference type="EMBL" id="CBH25297.1"/>
    </source>
</evidence>
<gene>
    <name evidence="2" type="ordered locus">SRM_02376</name>
</gene>
<dbReference type="HOGENOM" id="CLU_1509546_0_0_10"/>
<dbReference type="Proteomes" id="UP000000933">
    <property type="component" value="Chromosome"/>
</dbReference>
<proteinExistence type="predicted"/>
<reference evidence="2 3" key="1">
    <citation type="journal article" date="2010" name="ISME J.">
        <title>Fine-scale evolution: genomic, phenotypic and ecological differentiation in two coexisting Salinibacter ruber strains.</title>
        <authorList>
            <person name="Pena A."/>
            <person name="Teeling H."/>
            <person name="Huerta-Cepas J."/>
            <person name="Santos F."/>
            <person name="Yarza P."/>
            <person name="Brito-Echeverria J."/>
            <person name="Lucio M."/>
            <person name="Schmitt-Kopplin P."/>
            <person name="Meseguer I."/>
            <person name="Schenowitz C."/>
            <person name="Dossat C."/>
            <person name="Barbe V."/>
            <person name="Dopazo J."/>
            <person name="Rossello-Mora R."/>
            <person name="Schuler M."/>
            <person name="Glockner F.O."/>
            <person name="Amann R."/>
            <person name="Gabaldon T."/>
            <person name="Anton J."/>
        </authorList>
    </citation>
    <scope>NUCLEOTIDE SEQUENCE [LARGE SCALE GENOMIC DNA]</scope>
    <source>
        <strain evidence="2 3">M8</strain>
    </source>
</reference>
<dbReference type="AlphaFoldDB" id="D5HB92"/>
<evidence type="ECO:0000256" key="1">
    <source>
        <dbReference type="SAM" id="MobiDB-lite"/>
    </source>
</evidence>
<dbReference type="KEGG" id="srm:SRM_02376"/>
<evidence type="ECO:0000313" key="3">
    <source>
        <dbReference type="Proteomes" id="UP000000933"/>
    </source>
</evidence>
<feature type="region of interest" description="Disordered" evidence="1">
    <location>
        <begin position="151"/>
        <end position="178"/>
    </location>
</feature>
<name>D5HB92_SALRM</name>
<sequence>MVGDWYAFATVVLQSQHIPTAMYALLERLRNWWQARRTRRITEERVQERVERGAAYLDEVDPGWHRRVNAEALELEDGEQCVLGQLHGGFRLGLGRSQVLSLSSAPRASLSPVAYGFKCVEGVSEAWQARDYELLTAAWREAVRTRTVADHRGDGHMSASVPELAVGGADEAADPVSA</sequence>
<accession>D5HB92</accession>
<reference evidence="3" key="2">
    <citation type="submission" date="2010-04" db="EMBL/GenBank/DDBJ databases">
        <title>Genome sequence of Salinibacter ruber M8.</title>
        <authorList>
            <consortium name="Genoscope"/>
        </authorList>
    </citation>
    <scope>NUCLEOTIDE SEQUENCE [LARGE SCALE GENOMIC DNA]</scope>
    <source>
        <strain evidence="3">M8</strain>
    </source>
</reference>